<dbReference type="InterPro" id="IPR029063">
    <property type="entry name" value="SAM-dependent_MTases_sf"/>
</dbReference>
<evidence type="ECO:0000313" key="7">
    <source>
        <dbReference type="Proteomes" id="UP001457282"/>
    </source>
</evidence>
<evidence type="ECO:0000313" key="6">
    <source>
        <dbReference type="EMBL" id="KAK9935405.1"/>
    </source>
</evidence>
<organism evidence="6 7">
    <name type="scientific">Rubus argutus</name>
    <name type="common">Southern blackberry</name>
    <dbReference type="NCBI Taxonomy" id="59490"/>
    <lineage>
        <taxon>Eukaryota</taxon>
        <taxon>Viridiplantae</taxon>
        <taxon>Streptophyta</taxon>
        <taxon>Embryophyta</taxon>
        <taxon>Tracheophyta</taxon>
        <taxon>Spermatophyta</taxon>
        <taxon>Magnoliopsida</taxon>
        <taxon>eudicotyledons</taxon>
        <taxon>Gunneridae</taxon>
        <taxon>Pentapetalae</taxon>
        <taxon>rosids</taxon>
        <taxon>fabids</taxon>
        <taxon>Rosales</taxon>
        <taxon>Rosaceae</taxon>
        <taxon>Rosoideae</taxon>
        <taxon>Rosoideae incertae sedis</taxon>
        <taxon>Rubus</taxon>
    </lineage>
</organism>
<dbReference type="GO" id="GO:0046872">
    <property type="term" value="F:metal ion binding"/>
    <property type="evidence" value="ECO:0007669"/>
    <property type="project" value="UniProtKB-KW"/>
</dbReference>
<dbReference type="SUPFAM" id="SSF53335">
    <property type="entry name" value="S-adenosyl-L-methionine-dependent methyltransferases"/>
    <property type="match status" value="1"/>
</dbReference>
<protein>
    <submittedName>
        <fullName evidence="6">Uncharacterized protein</fullName>
    </submittedName>
</protein>
<evidence type="ECO:0000256" key="2">
    <source>
        <dbReference type="ARBA" id="ARBA00022679"/>
    </source>
</evidence>
<accession>A0AAW1XEY9</accession>
<evidence type="ECO:0000256" key="1">
    <source>
        <dbReference type="ARBA" id="ARBA00022603"/>
    </source>
</evidence>
<comment type="caution">
    <text evidence="6">The sequence shown here is derived from an EMBL/GenBank/DDBJ whole genome shotgun (WGS) entry which is preliminary data.</text>
</comment>
<dbReference type="GO" id="GO:0008168">
    <property type="term" value="F:methyltransferase activity"/>
    <property type="evidence" value="ECO:0007669"/>
    <property type="project" value="UniProtKB-KW"/>
</dbReference>
<dbReference type="EMBL" id="JBEDUW010000004">
    <property type="protein sequence ID" value="KAK9935405.1"/>
    <property type="molecule type" value="Genomic_DNA"/>
</dbReference>
<evidence type="ECO:0000256" key="4">
    <source>
        <dbReference type="ARBA" id="ARBA00022842"/>
    </source>
</evidence>
<dbReference type="InterPro" id="IPR005299">
    <property type="entry name" value="MeTrfase_7"/>
</dbReference>
<evidence type="ECO:0000256" key="3">
    <source>
        <dbReference type="ARBA" id="ARBA00022723"/>
    </source>
</evidence>
<dbReference type="PANTHER" id="PTHR31009">
    <property type="entry name" value="S-ADENOSYL-L-METHIONINE:CARBOXYL METHYLTRANSFERASE FAMILY PROTEIN"/>
    <property type="match status" value="1"/>
</dbReference>
<keyword evidence="2" id="KW-0808">Transferase</keyword>
<evidence type="ECO:0000256" key="5">
    <source>
        <dbReference type="SAM" id="MobiDB-lite"/>
    </source>
</evidence>
<name>A0AAW1XEY9_RUBAR</name>
<keyword evidence="7" id="KW-1185">Reference proteome</keyword>
<keyword evidence="1" id="KW-0489">Methyltransferase</keyword>
<gene>
    <name evidence="6" type="ORF">M0R45_022508</name>
</gene>
<reference evidence="6 7" key="1">
    <citation type="journal article" date="2023" name="G3 (Bethesda)">
        <title>A chromosome-length genome assembly and annotation of blackberry (Rubus argutus, cv. 'Hillquist').</title>
        <authorList>
            <person name="Bruna T."/>
            <person name="Aryal R."/>
            <person name="Dudchenko O."/>
            <person name="Sargent D.J."/>
            <person name="Mead D."/>
            <person name="Buti M."/>
            <person name="Cavallini A."/>
            <person name="Hytonen T."/>
            <person name="Andres J."/>
            <person name="Pham M."/>
            <person name="Weisz D."/>
            <person name="Mascagni F."/>
            <person name="Usai G."/>
            <person name="Natali L."/>
            <person name="Bassil N."/>
            <person name="Fernandez G.E."/>
            <person name="Lomsadze A."/>
            <person name="Armour M."/>
            <person name="Olukolu B."/>
            <person name="Poorten T."/>
            <person name="Britton C."/>
            <person name="Davik J."/>
            <person name="Ashrafi H."/>
            <person name="Aiden E.L."/>
            <person name="Borodovsky M."/>
            <person name="Worthington M."/>
        </authorList>
    </citation>
    <scope>NUCLEOTIDE SEQUENCE [LARGE SCALE GENOMIC DNA]</scope>
    <source>
        <strain evidence="6">PI 553951</strain>
    </source>
</reference>
<keyword evidence="3" id="KW-0479">Metal-binding</keyword>
<dbReference type="Pfam" id="PF03492">
    <property type="entry name" value="Methyltransf_7"/>
    <property type="match status" value="1"/>
</dbReference>
<dbReference type="Proteomes" id="UP001457282">
    <property type="component" value="Unassembled WGS sequence"/>
</dbReference>
<dbReference type="InterPro" id="IPR042086">
    <property type="entry name" value="MeTrfase_capping"/>
</dbReference>
<keyword evidence="4" id="KW-0460">Magnesium</keyword>
<dbReference type="AlphaFoldDB" id="A0AAW1XEY9"/>
<proteinExistence type="predicted"/>
<dbReference type="Gene3D" id="3.40.50.150">
    <property type="entry name" value="Vaccinia Virus protein VP39"/>
    <property type="match status" value="1"/>
</dbReference>
<dbReference type="Gene3D" id="1.10.1200.270">
    <property type="entry name" value="Methyltransferase, alpha-helical capping domain"/>
    <property type="match status" value="1"/>
</dbReference>
<feature type="region of interest" description="Disordered" evidence="5">
    <location>
        <begin position="1"/>
        <end position="26"/>
    </location>
</feature>
<dbReference type="GO" id="GO:0032259">
    <property type="term" value="P:methylation"/>
    <property type="evidence" value="ECO:0007669"/>
    <property type="project" value="UniProtKB-KW"/>
</dbReference>
<sequence>MRARRYKAESAPMNGDQNSAKAITGSMPMKGGNGTYSYSMNSYYQKKSAEIEKEKIMEVIAEKLDMKNLSSVSNTIRLADLGCSTGTNTFVTMQGILEAMQQKYQSQCTPDDHQTMPEFQVFFNDLVLNDFNTLFTSLPKDRPYFAAGVPGSFHDRLFPESSIHLVHTSYALHWLSKLPEELQNKTFPAWNKGRIHYTSAPKEVVDAYVSQFAKDMKNFLDARAKELVPGGMMVMILTGIPRSIPYSQTPTGMMYDSISSSLMDMAKEGLIDEGQVDSFNLPFYAASLEELEGLVVKNGCFIMERMESSNPAAWLKGPVDIRQWVMHIRAAMEGMFARHFGSHEVMDQMFQRSAQKLSDQSDLINSRCHLKTQLLAVLKRK</sequence>